<dbReference type="OrthoDB" id="8082187at2"/>
<protein>
    <submittedName>
        <fullName evidence="1">Uncharacterized protein</fullName>
    </submittedName>
</protein>
<evidence type="ECO:0000313" key="1">
    <source>
        <dbReference type="EMBL" id="PAP92169.1"/>
    </source>
</evidence>
<dbReference type="Proteomes" id="UP000215931">
    <property type="component" value="Unassembled WGS sequence"/>
</dbReference>
<organism evidence="1 2">
    <name type="scientific">Mesorhizobium wenxiniae</name>
    <dbReference type="NCBI Taxonomy" id="2014805"/>
    <lineage>
        <taxon>Bacteria</taxon>
        <taxon>Pseudomonadati</taxon>
        <taxon>Pseudomonadota</taxon>
        <taxon>Alphaproteobacteria</taxon>
        <taxon>Hyphomicrobiales</taxon>
        <taxon>Phyllobacteriaceae</taxon>
        <taxon>Mesorhizobium</taxon>
    </lineage>
</organism>
<comment type="caution">
    <text evidence="1">The sequence shown here is derived from an EMBL/GenBank/DDBJ whole genome shotgun (WGS) entry which is preliminary data.</text>
</comment>
<gene>
    <name evidence="1" type="ORF">CIT31_29890</name>
</gene>
<keyword evidence="2" id="KW-1185">Reference proteome</keyword>
<dbReference type="AlphaFoldDB" id="A0A271KB02"/>
<reference evidence="1 2" key="1">
    <citation type="submission" date="2017-08" db="EMBL/GenBank/DDBJ databases">
        <title>Mesorhizobium wenxinae sp. nov., a novel rhizobial species isolated from root nodules of chickpea (Cicer arietinum L.).</title>
        <authorList>
            <person name="Zhang J."/>
        </authorList>
    </citation>
    <scope>NUCLEOTIDE SEQUENCE [LARGE SCALE GENOMIC DNA]</scope>
    <source>
        <strain evidence="2">WYCCWR 10019</strain>
    </source>
</reference>
<proteinExistence type="predicted"/>
<name>A0A271KB02_9HYPH</name>
<dbReference type="EMBL" id="NPKH01000037">
    <property type="protein sequence ID" value="PAP92169.1"/>
    <property type="molecule type" value="Genomic_DNA"/>
</dbReference>
<evidence type="ECO:0000313" key="2">
    <source>
        <dbReference type="Proteomes" id="UP000215931"/>
    </source>
</evidence>
<accession>A0A271KB02</accession>
<sequence length="98" mass="10888">MARGHQDLEVAITSTVRRRVTEDRISVSIPSYGFPHSIVDKTVKRGHQIELVGDVLRVDEGKVTIGLSPAVTVDIDKVRLVTSYVPPNRKTPLVDKRT</sequence>